<comment type="function">
    <text evidence="2">One of several proteins that assist in the late maturation steps of the functional core of the 30S ribosomal subunit. Associates with free 30S ribosomal subunits (but not with 30S subunits that are part of 70S ribosomes or polysomes). Required for efficient processing of 16S rRNA. May interact with the 5'-terminal helix region of 16S rRNA.</text>
</comment>
<dbReference type="GO" id="GO:0030490">
    <property type="term" value="P:maturation of SSU-rRNA"/>
    <property type="evidence" value="ECO:0007669"/>
    <property type="project" value="UniProtKB-UniRule"/>
</dbReference>
<keyword evidence="1 2" id="KW-0690">Ribosome biogenesis</keyword>
<dbReference type="OMA" id="QHAKIFV"/>
<dbReference type="PROSITE" id="PS01319">
    <property type="entry name" value="RBFA"/>
    <property type="match status" value="1"/>
</dbReference>
<dbReference type="Gene3D" id="3.30.300.20">
    <property type="match status" value="1"/>
</dbReference>
<dbReference type="AlphaFoldDB" id="A0A380S872"/>
<dbReference type="InterPro" id="IPR015946">
    <property type="entry name" value="KH_dom-like_a/b"/>
</dbReference>
<comment type="subcellular location">
    <subcellularLocation>
        <location evidence="2">Cytoplasm</location>
    </subcellularLocation>
</comment>
<dbReference type="PANTHER" id="PTHR33515:SF1">
    <property type="entry name" value="RIBOSOME-BINDING FACTOR A, CHLOROPLASTIC-RELATED"/>
    <property type="match status" value="1"/>
</dbReference>
<evidence type="ECO:0000256" key="1">
    <source>
        <dbReference type="ARBA" id="ARBA00022517"/>
    </source>
</evidence>
<accession>A0A380S872</accession>
<name>A0A380S872_FIBSU</name>
<dbReference type="InterPro" id="IPR023799">
    <property type="entry name" value="RbfA_dom_sf"/>
</dbReference>
<dbReference type="InterPro" id="IPR000238">
    <property type="entry name" value="RbfA"/>
</dbReference>
<evidence type="ECO:0000313" key="4">
    <source>
        <dbReference type="Proteomes" id="UP000255423"/>
    </source>
</evidence>
<dbReference type="InterPro" id="IPR020053">
    <property type="entry name" value="Ribosome-bd_factorA_CS"/>
</dbReference>
<protein>
    <recommendedName>
        <fullName evidence="2">Ribosome-binding factor A</fullName>
    </recommendedName>
</protein>
<gene>
    <name evidence="2" type="primary">rbfA</name>
    <name evidence="3" type="ORF">SAMN05661053_2779</name>
</gene>
<dbReference type="SUPFAM" id="SSF89919">
    <property type="entry name" value="Ribosome-binding factor A, RbfA"/>
    <property type="match status" value="1"/>
</dbReference>
<dbReference type="Proteomes" id="UP000255423">
    <property type="component" value="Unassembled WGS sequence"/>
</dbReference>
<dbReference type="EMBL" id="UHJL01000005">
    <property type="protein sequence ID" value="SUQ25975.1"/>
    <property type="molecule type" value="Genomic_DNA"/>
</dbReference>
<dbReference type="Pfam" id="PF02033">
    <property type="entry name" value="RBFA"/>
    <property type="match status" value="1"/>
</dbReference>
<dbReference type="GO" id="GO:0005829">
    <property type="term" value="C:cytosol"/>
    <property type="evidence" value="ECO:0007669"/>
    <property type="project" value="TreeGrafter"/>
</dbReference>
<evidence type="ECO:0000256" key="2">
    <source>
        <dbReference type="HAMAP-Rule" id="MF_00003"/>
    </source>
</evidence>
<dbReference type="NCBIfam" id="TIGR00082">
    <property type="entry name" value="rbfA"/>
    <property type="match status" value="1"/>
</dbReference>
<dbReference type="HAMAP" id="MF_00003">
    <property type="entry name" value="RbfA"/>
    <property type="match status" value="1"/>
</dbReference>
<dbReference type="PANTHER" id="PTHR33515">
    <property type="entry name" value="RIBOSOME-BINDING FACTOR A, CHLOROPLASTIC-RELATED"/>
    <property type="match status" value="1"/>
</dbReference>
<keyword evidence="2" id="KW-0963">Cytoplasm</keyword>
<sequence length="117" mass="13180">MTRRTDRLGEQFREEISKLIQKGLKDPRVSTLASITRVDITEDLSYAKALVSVMGSDKEKRDTLVGLNNSAGFIRGVLGKALKIFKVPELKFVLDENLEHAMHIEEILAELKQKGEL</sequence>
<comment type="subunit">
    <text evidence="2">Monomer. Binds 30S ribosomal subunits, but not 50S ribosomal subunits or 70S ribosomes.</text>
</comment>
<evidence type="ECO:0000313" key="3">
    <source>
        <dbReference type="EMBL" id="SUQ25975.1"/>
    </source>
</evidence>
<reference evidence="3 4" key="1">
    <citation type="submission" date="2017-08" db="EMBL/GenBank/DDBJ databases">
        <authorList>
            <person name="de Groot N.N."/>
        </authorList>
    </citation>
    <scope>NUCLEOTIDE SEQUENCE [LARGE SCALE GENOMIC DNA]</scope>
    <source>
        <strain evidence="3 4">HM2</strain>
    </source>
</reference>
<comment type="similarity">
    <text evidence="2">Belongs to the RbfA family.</text>
</comment>
<proteinExistence type="inferred from homology"/>
<organism evidence="3 4">
    <name type="scientific">Fibrobacter succinogenes</name>
    <name type="common">Bacteroides succinogenes</name>
    <dbReference type="NCBI Taxonomy" id="833"/>
    <lineage>
        <taxon>Bacteria</taxon>
        <taxon>Pseudomonadati</taxon>
        <taxon>Fibrobacterota</taxon>
        <taxon>Fibrobacteria</taxon>
        <taxon>Fibrobacterales</taxon>
        <taxon>Fibrobacteraceae</taxon>
        <taxon>Fibrobacter</taxon>
    </lineage>
</organism>
<dbReference type="GO" id="GO:0043024">
    <property type="term" value="F:ribosomal small subunit binding"/>
    <property type="evidence" value="ECO:0007669"/>
    <property type="project" value="TreeGrafter"/>
</dbReference>
<dbReference type="RefSeq" id="WP_014546935.1">
    <property type="nucleotide sequence ID" value="NZ_CACZHM010000003.1"/>
</dbReference>